<dbReference type="AlphaFoldDB" id="A0A0S4V7P4"/>
<sequence length="27" mass="2895">MSDYVAHFIKGAGKLARIPRHAARTAG</sequence>
<name>A0A0S4V7P4_RALSL</name>
<evidence type="ECO:0000313" key="1">
    <source>
        <dbReference type="EMBL" id="CUV30704.1"/>
    </source>
</evidence>
<accession>A0A0S4V7P4</accession>
<proteinExistence type="predicted"/>
<protein>
    <submittedName>
        <fullName evidence="1">Uncharacterized protein</fullName>
    </submittedName>
</protein>
<gene>
    <name evidence="1" type="ORF">RUN1985_v1_690075</name>
</gene>
<organism evidence="1">
    <name type="scientific">Ralstonia solanacearum</name>
    <name type="common">Pseudomonas solanacearum</name>
    <dbReference type="NCBI Taxonomy" id="305"/>
    <lineage>
        <taxon>Bacteria</taxon>
        <taxon>Pseudomonadati</taxon>
        <taxon>Pseudomonadota</taxon>
        <taxon>Betaproteobacteria</taxon>
        <taxon>Burkholderiales</taxon>
        <taxon>Burkholderiaceae</taxon>
        <taxon>Ralstonia</taxon>
        <taxon>Ralstonia solanacearum species complex</taxon>
    </lineage>
</organism>
<dbReference type="EMBL" id="LN899824">
    <property type="protein sequence ID" value="CUV30704.1"/>
    <property type="molecule type" value="Genomic_DNA"/>
</dbReference>
<reference evidence="1" key="1">
    <citation type="submission" date="2015-10" db="EMBL/GenBank/DDBJ databases">
        <authorList>
            <person name="Gilbert D.G."/>
        </authorList>
    </citation>
    <scope>NUCLEOTIDE SEQUENCE</scope>
    <source>
        <strain evidence="1">Phyl III-seqv23</strain>
    </source>
</reference>